<dbReference type="EMBL" id="QQAZ01000017">
    <property type="protein sequence ID" value="RDI44409.1"/>
    <property type="molecule type" value="Genomic_DNA"/>
</dbReference>
<evidence type="ECO:0000256" key="1">
    <source>
        <dbReference type="ARBA" id="ARBA00006484"/>
    </source>
</evidence>
<evidence type="ECO:0000256" key="3">
    <source>
        <dbReference type="RuleBase" id="RU000363"/>
    </source>
</evidence>
<dbReference type="InterPro" id="IPR036291">
    <property type="entry name" value="NAD(P)-bd_dom_sf"/>
</dbReference>
<dbReference type="InterPro" id="IPR020904">
    <property type="entry name" value="Sc_DH/Rdtase_CS"/>
</dbReference>
<proteinExistence type="inferred from homology"/>
<dbReference type="Gene3D" id="3.40.50.720">
    <property type="entry name" value="NAD(P)-binding Rossmann-like Domain"/>
    <property type="match status" value="1"/>
</dbReference>
<dbReference type="InterPro" id="IPR002347">
    <property type="entry name" value="SDR_fam"/>
</dbReference>
<dbReference type="OrthoDB" id="5178125at2"/>
<dbReference type="PANTHER" id="PTHR44196:SF1">
    <property type="entry name" value="DEHYDROGENASE_REDUCTASE SDR FAMILY MEMBER 7B"/>
    <property type="match status" value="1"/>
</dbReference>
<dbReference type="PRINTS" id="PR00081">
    <property type="entry name" value="GDHRDH"/>
</dbReference>
<evidence type="ECO:0000313" key="4">
    <source>
        <dbReference type="EMBL" id="RDI44409.1"/>
    </source>
</evidence>
<dbReference type="GO" id="GO:0016020">
    <property type="term" value="C:membrane"/>
    <property type="evidence" value="ECO:0007669"/>
    <property type="project" value="TreeGrafter"/>
</dbReference>
<comment type="similarity">
    <text evidence="1 3">Belongs to the short-chain dehydrogenases/reductases (SDR) family.</text>
</comment>
<dbReference type="PROSITE" id="PS00061">
    <property type="entry name" value="ADH_SHORT"/>
    <property type="match status" value="1"/>
</dbReference>
<dbReference type="PANTHER" id="PTHR44196">
    <property type="entry name" value="DEHYDROGENASE/REDUCTASE SDR FAMILY MEMBER 7B"/>
    <property type="match status" value="1"/>
</dbReference>
<organism evidence="4 5">
    <name type="scientific">Nocardia mexicana</name>
    <dbReference type="NCBI Taxonomy" id="279262"/>
    <lineage>
        <taxon>Bacteria</taxon>
        <taxon>Bacillati</taxon>
        <taxon>Actinomycetota</taxon>
        <taxon>Actinomycetes</taxon>
        <taxon>Mycobacteriales</taxon>
        <taxon>Nocardiaceae</taxon>
        <taxon>Nocardia</taxon>
    </lineage>
</organism>
<gene>
    <name evidence="4" type="ORF">DFR68_11726</name>
</gene>
<dbReference type="STRING" id="1210089.GCA_001613165_05360"/>
<accession>A0A370GM93</accession>
<name>A0A370GM93_9NOCA</name>
<sequence>MPHGQLTDSRVLLTGATGGIGHAVAREFATEGAELVVTGRRSDVLDVLASELGATAIAADLSDAAQVARLAADSGPVDVLIANAGLPAGGHLLELSTTELDRIVDVNLRAPMLLARHFAEGMLARGRGHIVFVGSIAGLLPAPMVSLYNATKFGLRGFSLALRHDLGSAGVGVSVVEPGFVRDAGMFADGGSSLPRGMRTVSPRQVARAVVRAVRDDVGEIVVAPLEVRLLARIGCVMPGLLAPLHRAMDAERLGAELGGGLRNKF</sequence>
<dbReference type="GO" id="GO:0016491">
    <property type="term" value="F:oxidoreductase activity"/>
    <property type="evidence" value="ECO:0007669"/>
    <property type="project" value="UniProtKB-KW"/>
</dbReference>
<dbReference type="Pfam" id="PF00106">
    <property type="entry name" value="adh_short"/>
    <property type="match status" value="1"/>
</dbReference>
<dbReference type="RefSeq" id="WP_068025227.1">
    <property type="nucleotide sequence ID" value="NZ_QQAZ01000017.1"/>
</dbReference>
<dbReference type="AlphaFoldDB" id="A0A370GM93"/>
<reference evidence="4 5" key="1">
    <citation type="submission" date="2018-07" db="EMBL/GenBank/DDBJ databases">
        <title>Genomic Encyclopedia of Type Strains, Phase IV (KMG-IV): sequencing the most valuable type-strain genomes for metagenomic binning, comparative biology and taxonomic classification.</title>
        <authorList>
            <person name="Goeker M."/>
        </authorList>
    </citation>
    <scope>NUCLEOTIDE SEQUENCE [LARGE SCALE GENOMIC DNA]</scope>
    <source>
        <strain evidence="4 5">DSM 44952</strain>
    </source>
</reference>
<dbReference type="SUPFAM" id="SSF51735">
    <property type="entry name" value="NAD(P)-binding Rossmann-fold domains"/>
    <property type="match status" value="1"/>
</dbReference>
<comment type="caution">
    <text evidence="4">The sequence shown here is derived from an EMBL/GenBank/DDBJ whole genome shotgun (WGS) entry which is preliminary data.</text>
</comment>
<dbReference type="PRINTS" id="PR00080">
    <property type="entry name" value="SDRFAMILY"/>
</dbReference>
<dbReference type="Proteomes" id="UP000255355">
    <property type="component" value="Unassembled WGS sequence"/>
</dbReference>
<evidence type="ECO:0000313" key="5">
    <source>
        <dbReference type="Proteomes" id="UP000255355"/>
    </source>
</evidence>
<keyword evidence="5" id="KW-1185">Reference proteome</keyword>
<keyword evidence="2" id="KW-0560">Oxidoreductase</keyword>
<dbReference type="CDD" id="cd05233">
    <property type="entry name" value="SDR_c"/>
    <property type="match status" value="1"/>
</dbReference>
<protein>
    <submittedName>
        <fullName evidence="4">Short-subunit dehydrogenase</fullName>
    </submittedName>
</protein>
<evidence type="ECO:0000256" key="2">
    <source>
        <dbReference type="ARBA" id="ARBA00023002"/>
    </source>
</evidence>